<evidence type="ECO:0000256" key="4">
    <source>
        <dbReference type="ARBA" id="ARBA00023125"/>
    </source>
</evidence>
<dbReference type="Proteomes" id="UP000076858">
    <property type="component" value="Unassembled WGS sequence"/>
</dbReference>
<dbReference type="Pfam" id="PF21787">
    <property type="entry name" value="TNP-like_RNaseH_N"/>
    <property type="match status" value="1"/>
</dbReference>
<feature type="coiled-coil region" evidence="6">
    <location>
        <begin position="315"/>
        <end position="349"/>
    </location>
</feature>
<accession>A0A164R2Y3</accession>
<dbReference type="InterPro" id="IPR048365">
    <property type="entry name" value="TNP-like_RNaseH_N"/>
</dbReference>
<name>A0A164R2Y3_9CRUS</name>
<gene>
    <name evidence="9" type="ORF">APZ42_027767</name>
</gene>
<evidence type="ECO:0000256" key="5">
    <source>
        <dbReference type="PROSITE-ProRule" id="PRU00309"/>
    </source>
</evidence>
<dbReference type="EMBL" id="LRGB01002244">
    <property type="protein sequence ID" value="KZS08291.1"/>
    <property type="molecule type" value="Genomic_DNA"/>
</dbReference>
<evidence type="ECO:0000256" key="2">
    <source>
        <dbReference type="ARBA" id="ARBA00022771"/>
    </source>
</evidence>
<dbReference type="SMART" id="SM00692">
    <property type="entry name" value="DM3"/>
    <property type="match status" value="1"/>
</dbReference>
<dbReference type="InterPro" id="IPR006612">
    <property type="entry name" value="THAP_Znf"/>
</dbReference>
<keyword evidence="3" id="KW-0862">Zinc</keyword>
<evidence type="ECO:0000256" key="1">
    <source>
        <dbReference type="ARBA" id="ARBA00022723"/>
    </source>
</evidence>
<dbReference type="SUPFAM" id="SSF57716">
    <property type="entry name" value="Glucocorticoid receptor-like (DNA-binding domain)"/>
    <property type="match status" value="1"/>
</dbReference>
<protein>
    <recommendedName>
        <fullName evidence="8">THAP-type domain-containing protein</fullName>
    </recommendedName>
</protein>
<keyword evidence="2 5" id="KW-0863">Zinc-finger</keyword>
<dbReference type="PANTHER" id="PTHR47577:SF2">
    <property type="entry name" value="THAP DOMAIN CONTAINING 9"/>
    <property type="match status" value="1"/>
</dbReference>
<dbReference type="GO" id="GO:0008270">
    <property type="term" value="F:zinc ion binding"/>
    <property type="evidence" value="ECO:0007669"/>
    <property type="project" value="UniProtKB-KW"/>
</dbReference>
<keyword evidence="1" id="KW-0479">Metal-binding</keyword>
<reference evidence="9 10" key="1">
    <citation type="submission" date="2016-03" db="EMBL/GenBank/DDBJ databases">
        <title>EvidentialGene: Evidence-directed Construction of Genes on Genomes.</title>
        <authorList>
            <person name="Gilbert D.G."/>
            <person name="Choi J.-H."/>
            <person name="Mockaitis K."/>
            <person name="Colbourne J."/>
            <person name="Pfrender M."/>
        </authorList>
    </citation>
    <scope>NUCLEOTIDE SEQUENCE [LARGE SCALE GENOMIC DNA]</scope>
    <source>
        <strain evidence="9 10">Xinb3</strain>
        <tissue evidence="9">Complete organism</tissue>
    </source>
</reference>
<sequence length="934" mass="106760">MVSTCFVAGCSTGYKSNKEKTPIFRAPKNDTNFVLWQKSIPRIDRKFSRKDFVCAKHFKEEYLIKTRTILNTAHPLKVWKLEADAIPTLNLRDSDNQATKKRNARRDNDNQAYTRADEEIADSLQENENEEIDDQPLIEAVQNIICDPTEAKLPNSWKWCSVSEDYQEDDPIAYSKITAVRFGVVNQITMPIKMLTVVGEEVFYTVRGVVIKTPNFLPKSYSKVDELNDILIRFDSSNICSGFKLPCKDAITPSLKKATVKQLGERRSKFCLRILQKGSTCYRCEHLNKLVAGMSPKPSQMERLVERSQKSIHQNRLLKRQLRRKEKVIKDLRQEIKDLRKSVAKACENALEEKLSSLNPKEILVIKTILRKAETKNSRSMRYDPEFLLECVMLRIKSKSTYNHLRTNNILPLPSAETIRRLLSCMPCKFGLNSFALSSIKTFLSGKPKAMCYGSLVWDEMAISGDVTFDSMKLVFEGFVDYGEDEGFGEPIDFKKHEGELADHALVLIFRPYRYSWIQPIACYATKGACPGSVIHQLMGRAIAVLHQQGAIVKKCPKYHTTSPLPVNDDSSQDVTSFEHPTLDEALIYFLVDVPHLLKTIRNNIFTVKDVQTLESLLEALWETEIAYDATNTIELTNHLFSNEVNYDFVLTGKLNQDCIERSFGIIRHSGGGTEMPTVHSFLALFRMLCVYYPTKTTVAHSNVEEDRMSLLTLYKDCMLNRFKKDKKETKDRKQALKDRLAKGINIIDGSVYNMVAYDKCIDDVVYDLAGYVVHSRRNLIGSCAECWASLVTTENLPENTSPNKFLVLRDKGGLKKVTPNMFFVISTIETMLMKHFNETGSYIRDSFERVIAKASKLTLYSICCPAHRFVDKILSSHFNSSTKMDEGGKEFCRRRCRDGVREQSTAQPMENGARDRSLPWIRRSRPSSQSEDW</sequence>
<feature type="region of interest" description="Disordered" evidence="7">
    <location>
        <begin position="94"/>
        <end position="114"/>
    </location>
</feature>
<comment type="caution">
    <text evidence="9">The sequence shown here is derived from an EMBL/GenBank/DDBJ whole genome shotgun (WGS) entry which is preliminary data.</text>
</comment>
<keyword evidence="4 5" id="KW-0238">DNA-binding</keyword>
<evidence type="ECO:0000256" key="7">
    <source>
        <dbReference type="SAM" id="MobiDB-lite"/>
    </source>
</evidence>
<evidence type="ECO:0000256" key="3">
    <source>
        <dbReference type="ARBA" id="ARBA00022833"/>
    </source>
</evidence>
<proteinExistence type="predicted"/>
<evidence type="ECO:0000313" key="9">
    <source>
        <dbReference type="EMBL" id="KZS08291.1"/>
    </source>
</evidence>
<keyword evidence="6" id="KW-0175">Coiled coil</keyword>
<dbReference type="SMART" id="SM00980">
    <property type="entry name" value="THAP"/>
    <property type="match status" value="1"/>
</dbReference>
<dbReference type="Pfam" id="PF05485">
    <property type="entry name" value="THAP"/>
    <property type="match status" value="1"/>
</dbReference>
<keyword evidence="10" id="KW-1185">Reference proteome</keyword>
<evidence type="ECO:0000256" key="6">
    <source>
        <dbReference type="SAM" id="Coils"/>
    </source>
</evidence>
<feature type="domain" description="THAP-type" evidence="8">
    <location>
        <begin position="1"/>
        <end position="90"/>
    </location>
</feature>
<dbReference type="OrthoDB" id="6485269at2759"/>
<organism evidence="9 10">
    <name type="scientific">Daphnia magna</name>
    <dbReference type="NCBI Taxonomy" id="35525"/>
    <lineage>
        <taxon>Eukaryota</taxon>
        <taxon>Metazoa</taxon>
        <taxon>Ecdysozoa</taxon>
        <taxon>Arthropoda</taxon>
        <taxon>Crustacea</taxon>
        <taxon>Branchiopoda</taxon>
        <taxon>Diplostraca</taxon>
        <taxon>Cladocera</taxon>
        <taxon>Anomopoda</taxon>
        <taxon>Daphniidae</taxon>
        <taxon>Daphnia</taxon>
    </lineage>
</organism>
<dbReference type="AlphaFoldDB" id="A0A164R2Y3"/>
<evidence type="ECO:0000313" key="10">
    <source>
        <dbReference type="Proteomes" id="UP000076858"/>
    </source>
</evidence>
<dbReference type="PROSITE" id="PS50950">
    <property type="entry name" value="ZF_THAP"/>
    <property type="match status" value="1"/>
</dbReference>
<feature type="region of interest" description="Disordered" evidence="7">
    <location>
        <begin position="901"/>
        <end position="934"/>
    </location>
</feature>
<dbReference type="GO" id="GO:0003677">
    <property type="term" value="F:DNA binding"/>
    <property type="evidence" value="ECO:0007669"/>
    <property type="project" value="UniProtKB-UniRule"/>
</dbReference>
<evidence type="ECO:0000259" key="8">
    <source>
        <dbReference type="PROSITE" id="PS50950"/>
    </source>
</evidence>
<dbReference type="PANTHER" id="PTHR47577">
    <property type="entry name" value="THAP DOMAIN-CONTAINING PROTEIN 6"/>
    <property type="match status" value="1"/>
</dbReference>